<dbReference type="PANTHER" id="PTHR31087">
    <property type="match status" value="1"/>
</dbReference>
<dbReference type="EMBL" id="JBJKBG010000001">
    <property type="protein sequence ID" value="KAL3753243.1"/>
    <property type="molecule type" value="Genomic_DNA"/>
</dbReference>
<name>A0ABD3LNA4_EUCGL</name>
<feature type="compositionally biased region" description="Low complexity" evidence="2">
    <location>
        <begin position="140"/>
        <end position="160"/>
    </location>
</feature>
<dbReference type="InterPro" id="IPR025659">
    <property type="entry name" value="Tubby-like_C"/>
</dbReference>
<dbReference type="Pfam" id="PF04525">
    <property type="entry name" value="LOR"/>
    <property type="match status" value="2"/>
</dbReference>
<evidence type="ECO:0000256" key="1">
    <source>
        <dbReference type="ARBA" id="ARBA00005437"/>
    </source>
</evidence>
<evidence type="ECO:0000256" key="2">
    <source>
        <dbReference type="SAM" id="MobiDB-lite"/>
    </source>
</evidence>
<accession>A0ABD3LNA4</accession>
<reference evidence="3 4" key="1">
    <citation type="submission" date="2024-11" db="EMBL/GenBank/DDBJ databases">
        <title>Chromosome-level genome assembly of Eucalyptus globulus Labill. provides insights into its genome evolution.</title>
        <authorList>
            <person name="Li X."/>
        </authorList>
    </citation>
    <scope>NUCLEOTIDE SEQUENCE [LARGE SCALE GENOMIC DNA]</scope>
    <source>
        <strain evidence="3">CL2024</strain>
        <tissue evidence="3">Fresh tender leaves</tissue>
    </source>
</reference>
<dbReference type="Gene3D" id="2.40.160.200">
    <property type="entry name" value="LURP1-related"/>
    <property type="match status" value="1"/>
</dbReference>
<dbReference type="InterPro" id="IPR007612">
    <property type="entry name" value="LOR"/>
</dbReference>
<sequence length="233" mass="24581">MTKVHPNAAAAAAAAAQAAAPARGFSLSYGKEEVLTVWKKSLLLNCNGFTVFDCKGNLVFRVDNYLAGNKGEVVLMDAAGKPLLTVRRKRLSLSDNWQVFDGEAAANPRFTARKNANLLNNKGLAQVSNGAAAGGGSGSGSSSPSSAPSSPSSSWSPRSGGRNVAYEIEGSYAQRRCTVYDATRRVVAEIRQKEAVGSDVFRLVVQPGMDTAVAMALVILLDQMFGSSRRFSS</sequence>
<evidence type="ECO:0000313" key="4">
    <source>
        <dbReference type="Proteomes" id="UP001634007"/>
    </source>
</evidence>
<organism evidence="3 4">
    <name type="scientific">Eucalyptus globulus</name>
    <name type="common">Tasmanian blue gum</name>
    <dbReference type="NCBI Taxonomy" id="34317"/>
    <lineage>
        <taxon>Eukaryota</taxon>
        <taxon>Viridiplantae</taxon>
        <taxon>Streptophyta</taxon>
        <taxon>Embryophyta</taxon>
        <taxon>Tracheophyta</taxon>
        <taxon>Spermatophyta</taxon>
        <taxon>Magnoliopsida</taxon>
        <taxon>eudicotyledons</taxon>
        <taxon>Gunneridae</taxon>
        <taxon>Pentapetalae</taxon>
        <taxon>rosids</taxon>
        <taxon>malvids</taxon>
        <taxon>Myrtales</taxon>
        <taxon>Myrtaceae</taxon>
        <taxon>Myrtoideae</taxon>
        <taxon>Eucalypteae</taxon>
        <taxon>Eucalyptus</taxon>
    </lineage>
</organism>
<dbReference type="SUPFAM" id="SSF54518">
    <property type="entry name" value="Tubby C-terminal domain-like"/>
    <property type="match status" value="1"/>
</dbReference>
<proteinExistence type="inferred from homology"/>
<evidence type="ECO:0000313" key="3">
    <source>
        <dbReference type="EMBL" id="KAL3753243.1"/>
    </source>
</evidence>
<gene>
    <name evidence="3" type="ORF">ACJRO7_000611</name>
</gene>
<protein>
    <recommendedName>
        <fullName evidence="5">Protein LURP-one-related 8</fullName>
    </recommendedName>
</protein>
<comment type="caution">
    <text evidence="3">The sequence shown here is derived from an EMBL/GenBank/DDBJ whole genome shotgun (WGS) entry which is preliminary data.</text>
</comment>
<comment type="similarity">
    <text evidence="1">Belongs to the LOR family.</text>
</comment>
<dbReference type="AlphaFoldDB" id="A0ABD3LNA4"/>
<keyword evidence="4" id="KW-1185">Reference proteome</keyword>
<dbReference type="PANTHER" id="PTHR31087:SF22">
    <property type="entry name" value="PROTEIN LURP-ONE-RELATED 8"/>
    <property type="match status" value="1"/>
</dbReference>
<dbReference type="Proteomes" id="UP001634007">
    <property type="component" value="Unassembled WGS sequence"/>
</dbReference>
<dbReference type="InterPro" id="IPR038595">
    <property type="entry name" value="LOR_sf"/>
</dbReference>
<feature type="region of interest" description="Disordered" evidence="2">
    <location>
        <begin position="130"/>
        <end position="160"/>
    </location>
</feature>
<evidence type="ECO:0008006" key="5">
    <source>
        <dbReference type="Google" id="ProtNLM"/>
    </source>
</evidence>